<keyword evidence="2" id="KW-1185">Reference proteome</keyword>
<evidence type="ECO:0000313" key="2">
    <source>
        <dbReference type="Proteomes" id="UP001301958"/>
    </source>
</evidence>
<evidence type="ECO:0000313" key="1">
    <source>
        <dbReference type="EMBL" id="KAK4228845.1"/>
    </source>
</evidence>
<dbReference type="Proteomes" id="UP001301958">
    <property type="component" value="Unassembled WGS sequence"/>
</dbReference>
<organism evidence="1 2">
    <name type="scientific">Podospora fimiseda</name>
    <dbReference type="NCBI Taxonomy" id="252190"/>
    <lineage>
        <taxon>Eukaryota</taxon>
        <taxon>Fungi</taxon>
        <taxon>Dikarya</taxon>
        <taxon>Ascomycota</taxon>
        <taxon>Pezizomycotina</taxon>
        <taxon>Sordariomycetes</taxon>
        <taxon>Sordariomycetidae</taxon>
        <taxon>Sordariales</taxon>
        <taxon>Podosporaceae</taxon>
        <taxon>Podospora</taxon>
    </lineage>
</organism>
<dbReference type="EMBL" id="MU865314">
    <property type="protein sequence ID" value="KAK4228845.1"/>
    <property type="molecule type" value="Genomic_DNA"/>
</dbReference>
<accession>A0AAN7H497</accession>
<protein>
    <recommendedName>
        <fullName evidence="3">Actin-like ATPase domain-containing protein</fullName>
    </recommendedName>
</protein>
<name>A0AAN7H497_9PEZI</name>
<dbReference type="AlphaFoldDB" id="A0AAN7H497"/>
<reference evidence="1" key="2">
    <citation type="submission" date="2023-05" db="EMBL/GenBank/DDBJ databases">
        <authorList>
            <consortium name="Lawrence Berkeley National Laboratory"/>
            <person name="Steindorff A."/>
            <person name="Hensen N."/>
            <person name="Bonometti L."/>
            <person name="Westerberg I."/>
            <person name="Brannstrom I.O."/>
            <person name="Guillou S."/>
            <person name="Cros-Aarteil S."/>
            <person name="Calhoun S."/>
            <person name="Haridas S."/>
            <person name="Kuo A."/>
            <person name="Mondo S."/>
            <person name="Pangilinan J."/>
            <person name="Riley R."/>
            <person name="Labutti K."/>
            <person name="Andreopoulos B."/>
            <person name="Lipzen A."/>
            <person name="Chen C."/>
            <person name="Yanf M."/>
            <person name="Daum C."/>
            <person name="Ng V."/>
            <person name="Clum A."/>
            <person name="Ohm R."/>
            <person name="Martin F."/>
            <person name="Silar P."/>
            <person name="Natvig D."/>
            <person name="Lalanne C."/>
            <person name="Gautier V."/>
            <person name="Ament-Velasquez S.L."/>
            <person name="Kruys A."/>
            <person name="Hutchinson M.I."/>
            <person name="Powell A.J."/>
            <person name="Barry K."/>
            <person name="Miller A.N."/>
            <person name="Grigoriev I.V."/>
            <person name="Debuchy R."/>
            <person name="Gladieux P."/>
            <person name="Thoren M.H."/>
            <person name="Johannesson H."/>
        </authorList>
    </citation>
    <scope>NUCLEOTIDE SEQUENCE</scope>
    <source>
        <strain evidence="1">CBS 990.96</strain>
    </source>
</reference>
<reference evidence="1" key="1">
    <citation type="journal article" date="2023" name="Mol. Phylogenet. Evol.">
        <title>Genome-scale phylogeny and comparative genomics of the fungal order Sordariales.</title>
        <authorList>
            <person name="Hensen N."/>
            <person name="Bonometti L."/>
            <person name="Westerberg I."/>
            <person name="Brannstrom I.O."/>
            <person name="Guillou S."/>
            <person name="Cros-Aarteil S."/>
            <person name="Calhoun S."/>
            <person name="Haridas S."/>
            <person name="Kuo A."/>
            <person name="Mondo S."/>
            <person name="Pangilinan J."/>
            <person name="Riley R."/>
            <person name="LaButti K."/>
            <person name="Andreopoulos B."/>
            <person name="Lipzen A."/>
            <person name="Chen C."/>
            <person name="Yan M."/>
            <person name="Daum C."/>
            <person name="Ng V."/>
            <person name="Clum A."/>
            <person name="Steindorff A."/>
            <person name="Ohm R.A."/>
            <person name="Martin F."/>
            <person name="Silar P."/>
            <person name="Natvig D.O."/>
            <person name="Lalanne C."/>
            <person name="Gautier V."/>
            <person name="Ament-Velasquez S.L."/>
            <person name="Kruys A."/>
            <person name="Hutchinson M.I."/>
            <person name="Powell A.J."/>
            <person name="Barry K."/>
            <person name="Miller A.N."/>
            <person name="Grigoriev I.V."/>
            <person name="Debuchy R."/>
            <person name="Gladieux P."/>
            <person name="Hiltunen Thoren M."/>
            <person name="Johannesson H."/>
        </authorList>
    </citation>
    <scope>NUCLEOTIDE SEQUENCE</scope>
    <source>
        <strain evidence="1">CBS 990.96</strain>
    </source>
</reference>
<evidence type="ECO:0008006" key="3">
    <source>
        <dbReference type="Google" id="ProtNLM"/>
    </source>
</evidence>
<sequence length="506" mass="56646">MPPKTQKQQEATLYIGVDFNASTTGISAILFPKSSSSSSFSPTPIRIPLQDRNTTIYTCPTRLPDNPITGEYGYPVPAKNYPWLPFTSRAPLTHLPIALNQPDQDLNHPAWKEIQAIHTSNYSPGSAKQKSISACAEFLRRFWYLGILRSASSGLVGWQNLSSIIITASKAEHLANLSSPNKEPESLPPSLSYNITKIRFYFAAPLPHTQPNTYTHSSLSKSILRSGIVSPFIPSEKSRQTPSEQTRNSTFKILNAVDCSAIGTLSLFGGIQRYLSTPIQKGDAALVLNIGELNIDIAAYKYRTPPSNPSINTLPQIRSLQPPAHIISGEYQVRQLFDELIKDRIDPLLSHQNNKNSSPSKDPRIWHKQADQLWLQIKNTPDIVLQDEHQRYRIMTKPNSQENSFTIGGPTILEVINQTIDWIMDFINGYVESVLANEELQKRQLKYFVVTGSFANFRILIDRLETLRPDIPWLQVIVPVQAADAACLGATLYAYDKHLLRGLDSK</sequence>
<gene>
    <name evidence="1" type="ORF">QBC38DRAFT_474048</name>
</gene>
<proteinExistence type="predicted"/>
<comment type="caution">
    <text evidence="1">The sequence shown here is derived from an EMBL/GenBank/DDBJ whole genome shotgun (WGS) entry which is preliminary data.</text>
</comment>